<accession>A0A5C2RXJ5</accession>
<feature type="region of interest" description="Disordered" evidence="1">
    <location>
        <begin position="19"/>
        <end position="44"/>
    </location>
</feature>
<reference evidence="2" key="1">
    <citation type="journal article" date="2018" name="Genome Biol. Evol.">
        <title>Genomics and development of Lentinus tigrinus, a white-rot wood-decaying mushroom with dimorphic fruiting bodies.</title>
        <authorList>
            <person name="Wu B."/>
            <person name="Xu Z."/>
            <person name="Knudson A."/>
            <person name="Carlson A."/>
            <person name="Chen N."/>
            <person name="Kovaka S."/>
            <person name="LaButti K."/>
            <person name="Lipzen A."/>
            <person name="Pennachio C."/>
            <person name="Riley R."/>
            <person name="Schakwitz W."/>
            <person name="Umezawa K."/>
            <person name="Ohm R.A."/>
            <person name="Grigoriev I.V."/>
            <person name="Nagy L.G."/>
            <person name="Gibbons J."/>
            <person name="Hibbett D."/>
        </authorList>
    </citation>
    <scope>NUCLEOTIDE SEQUENCE [LARGE SCALE GENOMIC DNA]</scope>
    <source>
        <strain evidence="2">ALCF2SS1-6</strain>
    </source>
</reference>
<feature type="compositionally biased region" description="Basic and acidic residues" evidence="1">
    <location>
        <begin position="19"/>
        <end position="31"/>
    </location>
</feature>
<organism evidence="2 3">
    <name type="scientific">Lentinus tigrinus ALCF2SS1-6</name>
    <dbReference type="NCBI Taxonomy" id="1328759"/>
    <lineage>
        <taxon>Eukaryota</taxon>
        <taxon>Fungi</taxon>
        <taxon>Dikarya</taxon>
        <taxon>Basidiomycota</taxon>
        <taxon>Agaricomycotina</taxon>
        <taxon>Agaricomycetes</taxon>
        <taxon>Polyporales</taxon>
        <taxon>Polyporaceae</taxon>
        <taxon>Lentinus</taxon>
    </lineage>
</organism>
<dbReference type="EMBL" id="ML122293">
    <property type="protein sequence ID" value="RPD55781.1"/>
    <property type="molecule type" value="Genomic_DNA"/>
</dbReference>
<keyword evidence="3" id="KW-1185">Reference proteome</keyword>
<dbReference type="STRING" id="1328759.A0A5C2RXJ5"/>
<dbReference type="AlphaFoldDB" id="A0A5C2RXJ5"/>
<evidence type="ECO:0000313" key="3">
    <source>
        <dbReference type="Proteomes" id="UP000313359"/>
    </source>
</evidence>
<evidence type="ECO:0000256" key="1">
    <source>
        <dbReference type="SAM" id="MobiDB-lite"/>
    </source>
</evidence>
<dbReference type="OrthoDB" id="2727115at2759"/>
<dbReference type="Proteomes" id="UP000313359">
    <property type="component" value="Unassembled WGS sequence"/>
</dbReference>
<proteinExistence type="predicted"/>
<name>A0A5C2RXJ5_9APHY</name>
<sequence>MGRSAKYYTYEVKQAAKREQATAYRNSEKGKQTKAAANRRRYKKATAVSPAALDDLPDDLVEWADRPVQASFTLHGTGPLLGLWSPPFRFLPPDQDPTARTAVNVWDGTTPPLWCAALGSFQCHAVLAAARDCRKLWMDSDTPLEELEIEVQTEIAARVDAWRALRETWFDESEDMDARLGLIWGAKIVCMLADEWDYRKEGVDVYKDVLRAGEMPWQLMIAQAMAGSGEKR</sequence>
<evidence type="ECO:0000313" key="2">
    <source>
        <dbReference type="EMBL" id="RPD55781.1"/>
    </source>
</evidence>
<protein>
    <submittedName>
        <fullName evidence="2">Uncharacterized protein</fullName>
    </submittedName>
</protein>
<gene>
    <name evidence="2" type="ORF">L227DRAFT_509540</name>
</gene>